<sequence length="140" mass="16454">MVFTTSAEKYLLHFKEESQINIQKSFQNNFISISNEYAIVTVDDNQSIARKIQSLKNSNTQSNLSQEPVLVYKDGIEQIFIQEMMIKLNGTTTLEKLLKNFEYSSTENDFVKGQYLVKFKSLTTREWIDPFKFTKNEWNE</sequence>
<dbReference type="KEGG" id="msaa:QYS49_24535"/>
<evidence type="ECO:0000313" key="2">
    <source>
        <dbReference type="Proteomes" id="UP001230496"/>
    </source>
</evidence>
<dbReference type="RefSeq" id="WP_308347223.1">
    <property type="nucleotide sequence ID" value="NZ_CP129971.1"/>
</dbReference>
<evidence type="ECO:0000313" key="1">
    <source>
        <dbReference type="EMBL" id="WKK74815.1"/>
    </source>
</evidence>
<reference evidence="1 2" key="1">
    <citation type="submission" date="2023-08" db="EMBL/GenBank/DDBJ databases">
        <title>Comparative genomics and taxonomic characterization of three novel marine species of genus Marivirga.</title>
        <authorList>
            <person name="Muhammad N."/>
            <person name="Kim S.-G."/>
        </authorList>
    </citation>
    <scope>NUCLEOTIDE SEQUENCE [LARGE SCALE GENOMIC DNA]</scope>
    <source>
        <strain evidence="1 2">BDSF4-3</strain>
    </source>
</reference>
<keyword evidence="2" id="KW-1185">Reference proteome</keyword>
<gene>
    <name evidence="1" type="ORF">QYS49_24535</name>
</gene>
<dbReference type="EMBL" id="CP129971">
    <property type="protein sequence ID" value="WKK74815.1"/>
    <property type="molecule type" value="Genomic_DNA"/>
</dbReference>
<organism evidence="1 2">
    <name type="scientific">Marivirga salinarum</name>
    <dbReference type="NCBI Taxonomy" id="3059078"/>
    <lineage>
        <taxon>Bacteria</taxon>
        <taxon>Pseudomonadati</taxon>
        <taxon>Bacteroidota</taxon>
        <taxon>Cytophagia</taxon>
        <taxon>Cytophagales</taxon>
        <taxon>Marivirgaceae</taxon>
        <taxon>Marivirga</taxon>
    </lineage>
</organism>
<accession>A0AA49GD95</accession>
<dbReference type="Proteomes" id="UP001230496">
    <property type="component" value="Chromosome"/>
</dbReference>
<proteinExistence type="predicted"/>
<protein>
    <submittedName>
        <fullName evidence="1">Uncharacterized protein</fullName>
    </submittedName>
</protein>
<dbReference type="AlphaFoldDB" id="A0AA49GD95"/>
<name>A0AA49GD95_9BACT</name>